<protein>
    <submittedName>
        <fullName evidence="1">Uncharacterized protein</fullName>
    </submittedName>
</protein>
<dbReference type="EMBL" id="BSNX01000075">
    <property type="protein sequence ID" value="GLQ75753.1"/>
    <property type="molecule type" value="Genomic_DNA"/>
</dbReference>
<organism evidence="1 2">
    <name type="scientific">Vibrio penaeicida</name>
    <dbReference type="NCBI Taxonomy" id="104609"/>
    <lineage>
        <taxon>Bacteria</taxon>
        <taxon>Pseudomonadati</taxon>
        <taxon>Pseudomonadota</taxon>
        <taxon>Gammaproteobacteria</taxon>
        <taxon>Vibrionales</taxon>
        <taxon>Vibrionaceae</taxon>
        <taxon>Vibrio</taxon>
    </lineage>
</organism>
<dbReference type="Proteomes" id="UP001156690">
    <property type="component" value="Unassembled WGS sequence"/>
</dbReference>
<sequence length="45" mass="4994">MKGEIIVLNSITQVTGKQTDALQYRKAAYQCEAAKEQTNHQALLS</sequence>
<accession>A0AAV5NZG8</accession>
<evidence type="ECO:0000313" key="1">
    <source>
        <dbReference type="EMBL" id="GLQ75753.1"/>
    </source>
</evidence>
<reference evidence="2" key="1">
    <citation type="journal article" date="2019" name="Int. J. Syst. Evol. Microbiol.">
        <title>The Global Catalogue of Microorganisms (GCM) 10K type strain sequencing project: providing services to taxonomists for standard genome sequencing and annotation.</title>
        <authorList>
            <consortium name="The Broad Institute Genomics Platform"/>
            <consortium name="The Broad Institute Genome Sequencing Center for Infectious Disease"/>
            <person name="Wu L."/>
            <person name="Ma J."/>
        </authorList>
    </citation>
    <scope>NUCLEOTIDE SEQUENCE [LARGE SCALE GENOMIC DNA]</scope>
    <source>
        <strain evidence="2">NBRC 15640</strain>
    </source>
</reference>
<dbReference type="AlphaFoldDB" id="A0AAV5NZG8"/>
<gene>
    <name evidence="1" type="ORF">GCM10007932_51160</name>
</gene>
<evidence type="ECO:0000313" key="2">
    <source>
        <dbReference type="Proteomes" id="UP001156690"/>
    </source>
</evidence>
<keyword evidence="2" id="KW-1185">Reference proteome</keyword>
<comment type="caution">
    <text evidence="1">The sequence shown here is derived from an EMBL/GenBank/DDBJ whole genome shotgun (WGS) entry which is preliminary data.</text>
</comment>
<proteinExistence type="predicted"/>
<name>A0AAV5NZG8_9VIBR</name>